<keyword evidence="3" id="KW-1185">Reference proteome</keyword>
<dbReference type="AlphaFoldDB" id="A0A511QDC3"/>
<sequence length="52" mass="5840">MNTFFSDDDHTNSLSTDRAMQNAKAKCKKTKQNAKTNINVTKVLLIKPKAND</sequence>
<protein>
    <submittedName>
        <fullName evidence="2">Uncharacterized protein</fullName>
    </submittedName>
</protein>
<name>A0A511QDC3_9VIBR</name>
<comment type="caution">
    <text evidence="2">The sequence shown here is derived from an EMBL/GenBank/DDBJ whole genome shotgun (WGS) entry which is preliminary data.</text>
</comment>
<evidence type="ECO:0000313" key="2">
    <source>
        <dbReference type="EMBL" id="GEM75303.1"/>
    </source>
</evidence>
<gene>
    <name evidence="2" type="ORF">VSA01S_14150</name>
</gene>
<evidence type="ECO:0000313" key="3">
    <source>
        <dbReference type="Proteomes" id="UP000321922"/>
    </source>
</evidence>
<feature type="region of interest" description="Disordered" evidence="1">
    <location>
        <begin position="1"/>
        <end position="22"/>
    </location>
</feature>
<evidence type="ECO:0000256" key="1">
    <source>
        <dbReference type="SAM" id="MobiDB-lite"/>
    </source>
</evidence>
<reference evidence="2 3" key="1">
    <citation type="submission" date="2019-07" db="EMBL/GenBank/DDBJ databases">
        <title>Whole genome shotgun sequence of Vibrio sagamiensis NBRC 104589.</title>
        <authorList>
            <person name="Hosoyama A."/>
            <person name="Uohara A."/>
            <person name="Ohji S."/>
            <person name="Ichikawa N."/>
        </authorList>
    </citation>
    <scope>NUCLEOTIDE SEQUENCE [LARGE SCALE GENOMIC DNA]</scope>
    <source>
        <strain evidence="2 3">NBRC 104589</strain>
    </source>
</reference>
<proteinExistence type="predicted"/>
<accession>A0A511QDC3</accession>
<dbReference type="Proteomes" id="UP000321922">
    <property type="component" value="Unassembled WGS sequence"/>
</dbReference>
<dbReference type="EMBL" id="BJXJ01000011">
    <property type="protein sequence ID" value="GEM75303.1"/>
    <property type="molecule type" value="Genomic_DNA"/>
</dbReference>
<organism evidence="2 3">
    <name type="scientific">Vibrio sagamiensis NBRC 104589</name>
    <dbReference type="NCBI Taxonomy" id="1219064"/>
    <lineage>
        <taxon>Bacteria</taxon>
        <taxon>Pseudomonadati</taxon>
        <taxon>Pseudomonadota</taxon>
        <taxon>Gammaproteobacteria</taxon>
        <taxon>Vibrionales</taxon>
        <taxon>Vibrionaceae</taxon>
        <taxon>Vibrio</taxon>
    </lineage>
</organism>